<evidence type="ECO:0000313" key="1">
    <source>
        <dbReference type="EMBL" id="KAF3599317.1"/>
    </source>
</evidence>
<proteinExistence type="predicted"/>
<organism evidence="1 2">
    <name type="scientific">Brassica cretica</name>
    <name type="common">Mustard</name>
    <dbReference type="NCBI Taxonomy" id="69181"/>
    <lineage>
        <taxon>Eukaryota</taxon>
        <taxon>Viridiplantae</taxon>
        <taxon>Streptophyta</taxon>
        <taxon>Embryophyta</taxon>
        <taxon>Tracheophyta</taxon>
        <taxon>Spermatophyta</taxon>
        <taxon>Magnoliopsida</taxon>
        <taxon>eudicotyledons</taxon>
        <taxon>Gunneridae</taxon>
        <taxon>Pentapetalae</taxon>
        <taxon>rosids</taxon>
        <taxon>malvids</taxon>
        <taxon>Brassicales</taxon>
        <taxon>Brassicaceae</taxon>
        <taxon>Brassiceae</taxon>
        <taxon>Brassica</taxon>
    </lineage>
</organism>
<gene>
    <name evidence="1" type="ORF">F2Q69_00036589</name>
</gene>
<reference evidence="1" key="1">
    <citation type="submission" date="2019-12" db="EMBL/GenBank/DDBJ databases">
        <title>Genome sequencing and annotation of Brassica cretica.</title>
        <authorList>
            <person name="Studholme D.J."/>
            <person name="Sarris P."/>
        </authorList>
    </citation>
    <scope>NUCLEOTIDE SEQUENCE</scope>
    <source>
        <strain evidence="1">PFS-109/04</strain>
        <tissue evidence="1">Leaf</tissue>
    </source>
</reference>
<sequence>MSPRSLHRVQSPMSFRNSRRRCRVFLLKNEVPYLQRALAAQLPIELHASVGWQARSRRSRGERGTKKAQGCFLNSLSDSLRTSL</sequence>
<dbReference type="AlphaFoldDB" id="A0A8S9SFB1"/>
<dbReference type="EMBL" id="QGKX02000004">
    <property type="protein sequence ID" value="KAF3599317.1"/>
    <property type="molecule type" value="Genomic_DNA"/>
</dbReference>
<evidence type="ECO:0000313" key="2">
    <source>
        <dbReference type="Proteomes" id="UP000712600"/>
    </source>
</evidence>
<accession>A0A8S9SFB1</accession>
<dbReference type="Proteomes" id="UP000712600">
    <property type="component" value="Unassembled WGS sequence"/>
</dbReference>
<comment type="caution">
    <text evidence="1">The sequence shown here is derived from an EMBL/GenBank/DDBJ whole genome shotgun (WGS) entry which is preliminary data.</text>
</comment>
<protein>
    <submittedName>
        <fullName evidence="1">Uncharacterized protein</fullName>
    </submittedName>
</protein>
<name>A0A8S9SFB1_BRACR</name>